<dbReference type="Proteomes" id="UP000245938">
    <property type="component" value="Unassembled WGS sequence"/>
</dbReference>
<accession>A0A2U3AK65</accession>
<feature type="domain" description="HTH tetR-type" evidence="6">
    <location>
        <begin position="10"/>
        <end position="70"/>
    </location>
</feature>
<proteinExistence type="predicted"/>
<sequence length="196" mass="22413">MTIKKMSKGDLTKQRILLVAQELFYKHGFDSTSTASIAKKANISEAAMYKYFKSKSKLLIAAVEPTIKQSRLAKDYEPLSNDQLVDLWTADLLDNILVNRPQFTILFTEAVRHPEISEQYVEQVYQRTNGDNELLKRMEDGRLKKQDVMFFQIGIIGAILAMIQHLHIHQQLTTFTEMPMAIQLFATTAVKGYLLA</sequence>
<evidence type="ECO:0000313" key="7">
    <source>
        <dbReference type="EMBL" id="PWI24913.1"/>
    </source>
</evidence>
<dbReference type="SUPFAM" id="SSF46689">
    <property type="entry name" value="Homeodomain-like"/>
    <property type="match status" value="1"/>
</dbReference>
<dbReference type="EMBL" id="QFVR01000014">
    <property type="protein sequence ID" value="PWI24913.1"/>
    <property type="molecule type" value="Genomic_DNA"/>
</dbReference>
<dbReference type="GO" id="GO:0000976">
    <property type="term" value="F:transcription cis-regulatory region binding"/>
    <property type="evidence" value="ECO:0007669"/>
    <property type="project" value="TreeGrafter"/>
</dbReference>
<name>A0A2U3AK65_9BACL</name>
<dbReference type="Pfam" id="PF00440">
    <property type="entry name" value="TetR_N"/>
    <property type="match status" value="1"/>
</dbReference>
<dbReference type="PROSITE" id="PS01081">
    <property type="entry name" value="HTH_TETR_1"/>
    <property type="match status" value="1"/>
</dbReference>
<evidence type="ECO:0000256" key="2">
    <source>
        <dbReference type="ARBA" id="ARBA00023125"/>
    </source>
</evidence>
<evidence type="ECO:0000313" key="8">
    <source>
        <dbReference type="Proteomes" id="UP000245938"/>
    </source>
</evidence>
<evidence type="ECO:0000259" key="6">
    <source>
        <dbReference type="PROSITE" id="PS50977"/>
    </source>
</evidence>
<organism evidence="7 8">
    <name type="scientific">Kurthia sibirica</name>
    <dbReference type="NCBI Taxonomy" id="202750"/>
    <lineage>
        <taxon>Bacteria</taxon>
        <taxon>Bacillati</taxon>
        <taxon>Bacillota</taxon>
        <taxon>Bacilli</taxon>
        <taxon>Bacillales</taxon>
        <taxon>Caryophanaceae</taxon>
        <taxon>Kurthia</taxon>
    </lineage>
</organism>
<evidence type="ECO:0000256" key="5">
    <source>
        <dbReference type="SAM" id="Phobius"/>
    </source>
</evidence>
<evidence type="ECO:0000256" key="1">
    <source>
        <dbReference type="ARBA" id="ARBA00023015"/>
    </source>
</evidence>
<reference evidence="7 8" key="1">
    <citation type="submission" date="2018-05" db="EMBL/GenBank/DDBJ databases">
        <title>Kurthia sibirica genome sequence.</title>
        <authorList>
            <person name="Maclea K.S."/>
            <person name="Goen A.E."/>
        </authorList>
    </citation>
    <scope>NUCLEOTIDE SEQUENCE [LARGE SCALE GENOMIC DNA]</scope>
    <source>
        <strain evidence="7 8">ATCC 49154</strain>
    </source>
</reference>
<dbReference type="InterPro" id="IPR009057">
    <property type="entry name" value="Homeodomain-like_sf"/>
</dbReference>
<keyword evidence="5" id="KW-1133">Transmembrane helix</keyword>
<dbReference type="AlphaFoldDB" id="A0A2U3AK65"/>
<dbReference type="PROSITE" id="PS50977">
    <property type="entry name" value="HTH_TETR_2"/>
    <property type="match status" value="1"/>
</dbReference>
<comment type="caution">
    <text evidence="7">The sequence shown here is derived from an EMBL/GenBank/DDBJ whole genome shotgun (WGS) entry which is preliminary data.</text>
</comment>
<keyword evidence="5" id="KW-0812">Transmembrane</keyword>
<keyword evidence="2 4" id="KW-0238">DNA-binding</keyword>
<keyword evidence="3" id="KW-0804">Transcription</keyword>
<dbReference type="InterPro" id="IPR001647">
    <property type="entry name" value="HTH_TetR"/>
</dbReference>
<keyword evidence="1" id="KW-0805">Transcription regulation</keyword>
<dbReference type="Gene3D" id="1.10.357.10">
    <property type="entry name" value="Tetracycline Repressor, domain 2"/>
    <property type="match status" value="1"/>
</dbReference>
<dbReference type="PRINTS" id="PR00455">
    <property type="entry name" value="HTHTETR"/>
</dbReference>
<protein>
    <submittedName>
        <fullName evidence="7">TetR/AcrR family transcriptional regulator</fullName>
    </submittedName>
</protein>
<dbReference type="OrthoDB" id="9810023at2"/>
<keyword evidence="5" id="KW-0472">Membrane</keyword>
<dbReference type="PANTHER" id="PTHR30055">
    <property type="entry name" value="HTH-TYPE TRANSCRIPTIONAL REGULATOR RUTR"/>
    <property type="match status" value="1"/>
</dbReference>
<dbReference type="PANTHER" id="PTHR30055:SF234">
    <property type="entry name" value="HTH-TYPE TRANSCRIPTIONAL REGULATOR BETI"/>
    <property type="match status" value="1"/>
</dbReference>
<evidence type="ECO:0000256" key="4">
    <source>
        <dbReference type="PROSITE-ProRule" id="PRU00335"/>
    </source>
</evidence>
<dbReference type="InterPro" id="IPR050109">
    <property type="entry name" value="HTH-type_TetR-like_transc_reg"/>
</dbReference>
<gene>
    <name evidence="7" type="ORF">DEX24_10900</name>
</gene>
<keyword evidence="8" id="KW-1185">Reference proteome</keyword>
<feature type="transmembrane region" description="Helical" evidence="5">
    <location>
        <begin position="148"/>
        <end position="168"/>
    </location>
</feature>
<evidence type="ECO:0000256" key="3">
    <source>
        <dbReference type="ARBA" id="ARBA00023163"/>
    </source>
</evidence>
<dbReference type="RefSeq" id="WP_109306456.1">
    <property type="nucleotide sequence ID" value="NZ_QFVR01000014.1"/>
</dbReference>
<feature type="DNA-binding region" description="H-T-H motif" evidence="4">
    <location>
        <begin position="33"/>
        <end position="52"/>
    </location>
</feature>
<dbReference type="InterPro" id="IPR023772">
    <property type="entry name" value="DNA-bd_HTH_TetR-type_CS"/>
</dbReference>
<dbReference type="GO" id="GO:0003700">
    <property type="term" value="F:DNA-binding transcription factor activity"/>
    <property type="evidence" value="ECO:0007669"/>
    <property type="project" value="TreeGrafter"/>
</dbReference>